<reference evidence="2" key="1">
    <citation type="submission" date="2021-10" db="EMBL/GenBank/DDBJ databases">
        <title>Loktanella gaetbuli sp. nov., isolated from a tidal flat.</title>
        <authorList>
            <person name="Park S."/>
            <person name="Yoon J.-H."/>
        </authorList>
    </citation>
    <scope>NUCLEOTIDE SEQUENCE</scope>
    <source>
        <strain evidence="2">TSTF-M6</strain>
    </source>
</reference>
<dbReference type="Pfam" id="PF16242">
    <property type="entry name" value="Pyrid_ox_like"/>
    <property type="match status" value="1"/>
</dbReference>
<dbReference type="InterPro" id="IPR052917">
    <property type="entry name" value="Stress-Dev_Protein"/>
</dbReference>
<dbReference type="Gene3D" id="2.30.110.10">
    <property type="entry name" value="Electron Transport, Fmn-binding Protein, Chain A"/>
    <property type="match status" value="1"/>
</dbReference>
<dbReference type="RefSeq" id="WP_226748625.1">
    <property type="nucleotide sequence ID" value="NZ_JAJATZ010000005.1"/>
</dbReference>
<dbReference type="InterPro" id="IPR038725">
    <property type="entry name" value="YdaG_split_barrel_FMN-bd"/>
</dbReference>
<accession>A0ABS8BWB7</accession>
<dbReference type="Proteomes" id="UP001138961">
    <property type="component" value="Unassembled WGS sequence"/>
</dbReference>
<comment type="caution">
    <text evidence="2">The sequence shown here is derived from an EMBL/GenBank/DDBJ whole genome shotgun (WGS) entry which is preliminary data.</text>
</comment>
<keyword evidence="3" id="KW-1185">Reference proteome</keyword>
<feature type="domain" description="General stress protein FMN-binding split barrel" evidence="1">
    <location>
        <begin position="3"/>
        <end position="150"/>
    </location>
</feature>
<dbReference type="SUPFAM" id="SSF50475">
    <property type="entry name" value="FMN-binding split barrel"/>
    <property type="match status" value="1"/>
</dbReference>
<gene>
    <name evidence="2" type="ORF">LGQ03_12155</name>
</gene>
<dbReference type="EMBL" id="JAJATZ010000005">
    <property type="protein sequence ID" value="MCB5199993.1"/>
    <property type="molecule type" value="Genomic_DNA"/>
</dbReference>
<dbReference type="PANTHER" id="PTHR34818">
    <property type="entry name" value="PROTEIN BLI-3"/>
    <property type="match status" value="1"/>
</dbReference>
<name>A0ABS8BWB7_9RHOB</name>
<protein>
    <submittedName>
        <fullName evidence="2">Pyridoxamine 5'-phosphate oxidase family protein</fullName>
    </submittedName>
</protein>
<sequence>MSDAKADFWDRVDDVQAGMLGLTENGKLVPMSPTLRKDRDGKIWFIAAAGEELVKNTTSANQPARFVIADAKSGLYANIEGKLEQVQDAAILDELWSFVAAAWFEDGKEDEDVRLLCLTPTIAGCWFSTTNPLKFFYEIGKANVTGAEPDQGYQADLTF</sequence>
<dbReference type="PANTHER" id="PTHR34818:SF1">
    <property type="entry name" value="PROTEIN BLI-3"/>
    <property type="match status" value="1"/>
</dbReference>
<proteinExistence type="predicted"/>
<evidence type="ECO:0000313" key="2">
    <source>
        <dbReference type="EMBL" id="MCB5199993.1"/>
    </source>
</evidence>
<organism evidence="2 3">
    <name type="scientific">Loktanella gaetbuli</name>
    <dbReference type="NCBI Taxonomy" id="2881335"/>
    <lineage>
        <taxon>Bacteria</taxon>
        <taxon>Pseudomonadati</taxon>
        <taxon>Pseudomonadota</taxon>
        <taxon>Alphaproteobacteria</taxon>
        <taxon>Rhodobacterales</taxon>
        <taxon>Roseobacteraceae</taxon>
        <taxon>Loktanella</taxon>
    </lineage>
</organism>
<dbReference type="InterPro" id="IPR012349">
    <property type="entry name" value="Split_barrel_FMN-bd"/>
</dbReference>
<evidence type="ECO:0000259" key="1">
    <source>
        <dbReference type="Pfam" id="PF16242"/>
    </source>
</evidence>
<evidence type="ECO:0000313" key="3">
    <source>
        <dbReference type="Proteomes" id="UP001138961"/>
    </source>
</evidence>